<dbReference type="EMBL" id="GBRH01171721">
    <property type="protein sequence ID" value="JAE26175.1"/>
    <property type="molecule type" value="Transcribed_RNA"/>
</dbReference>
<reference evidence="1" key="1">
    <citation type="submission" date="2014-09" db="EMBL/GenBank/DDBJ databases">
        <authorList>
            <person name="Magalhaes I.L.F."/>
            <person name="Oliveira U."/>
            <person name="Santos F.R."/>
            <person name="Vidigal T.H.D.A."/>
            <person name="Brescovit A.D."/>
            <person name="Santos A.J."/>
        </authorList>
    </citation>
    <scope>NUCLEOTIDE SEQUENCE</scope>
    <source>
        <tissue evidence="1">Shoot tissue taken approximately 20 cm above the soil surface</tissue>
    </source>
</reference>
<proteinExistence type="predicted"/>
<sequence length="34" mass="4086">MHPLHPCITSYHMQEQNKHREEKAYPDTVFCINS</sequence>
<reference evidence="1" key="2">
    <citation type="journal article" date="2015" name="Data Brief">
        <title>Shoot transcriptome of the giant reed, Arundo donax.</title>
        <authorList>
            <person name="Barrero R.A."/>
            <person name="Guerrero F.D."/>
            <person name="Moolhuijzen P."/>
            <person name="Goolsby J.A."/>
            <person name="Tidwell J."/>
            <person name="Bellgard S.E."/>
            <person name="Bellgard M.I."/>
        </authorList>
    </citation>
    <scope>NUCLEOTIDE SEQUENCE</scope>
    <source>
        <tissue evidence="1">Shoot tissue taken approximately 20 cm above the soil surface</tissue>
    </source>
</reference>
<name>A0A0A9GM39_ARUDO</name>
<organism evidence="1">
    <name type="scientific">Arundo donax</name>
    <name type="common">Giant reed</name>
    <name type="synonym">Donax arundinaceus</name>
    <dbReference type="NCBI Taxonomy" id="35708"/>
    <lineage>
        <taxon>Eukaryota</taxon>
        <taxon>Viridiplantae</taxon>
        <taxon>Streptophyta</taxon>
        <taxon>Embryophyta</taxon>
        <taxon>Tracheophyta</taxon>
        <taxon>Spermatophyta</taxon>
        <taxon>Magnoliopsida</taxon>
        <taxon>Liliopsida</taxon>
        <taxon>Poales</taxon>
        <taxon>Poaceae</taxon>
        <taxon>PACMAD clade</taxon>
        <taxon>Arundinoideae</taxon>
        <taxon>Arundineae</taxon>
        <taxon>Arundo</taxon>
    </lineage>
</organism>
<accession>A0A0A9GM39</accession>
<evidence type="ECO:0000313" key="1">
    <source>
        <dbReference type="EMBL" id="JAE26175.1"/>
    </source>
</evidence>
<dbReference type="AlphaFoldDB" id="A0A0A9GM39"/>
<protein>
    <submittedName>
        <fullName evidence="1">Uncharacterized protein</fullName>
    </submittedName>
</protein>